<proteinExistence type="predicted"/>
<accession>A0A0X8X2X3</accession>
<evidence type="ECO:0000313" key="2">
    <source>
        <dbReference type="Proteomes" id="UP000218263"/>
    </source>
</evidence>
<dbReference type="EMBL" id="AP017313">
    <property type="protein sequence ID" value="BAU52629.1"/>
    <property type="molecule type" value="Genomic_DNA"/>
</dbReference>
<dbReference type="Proteomes" id="UP000218263">
    <property type="component" value="Chromosome"/>
</dbReference>
<reference evidence="1 2" key="1">
    <citation type="submission" date="2015-12" db="EMBL/GenBank/DDBJ databases">
        <title>Genome sequence of Mucilaginibacter gotjawali.</title>
        <authorList>
            <person name="Lee J.S."/>
            <person name="Lee K.C."/>
            <person name="Kim K.K."/>
            <person name="Lee B.W."/>
        </authorList>
    </citation>
    <scope>NUCLEOTIDE SEQUENCE [LARGE SCALE GENOMIC DNA]</scope>
    <source>
        <strain evidence="1 2">SA3-7</strain>
    </source>
</reference>
<keyword evidence="2" id="KW-1185">Reference proteome</keyword>
<evidence type="ECO:0000313" key="1">
    <source>
        <dbReference type="EMBL" id="BAU52629.1"/>
    </source>
</evidence>
<sequence>MKLFGIDLALIEPIAPTLNYTDKEDVSAYLKMSAIRMNLLI</sequence>
<protein>
    <submittedName>
        <fullName evidence="1">Uncharacterized protein</fullName>
    </submittedName>
</protein>
<dbReference type="KEGG" id="mgot:MgSA37_00791"/>
<dbReference type="AlphaFoldDB" id="A0A0X8X2X3"/>
<name>A0A0X8X2X3_9SPHI</name>
<gene>
    <name evidence="1" type="ORF">MgSA37_00791</name>
</gene>
<dbReference type="RefSeq" id="WP_260146932.1">
    <property type="nucleotide sequence ID" value="NZ_AP017313.1"/>
</dbReference>
<organism evidence="1 2">
    <name type="scientific">Mucilaginibacter gotjawali</name>
    <dbReference type="NCBI Taxonomy" id="1550579"/>
    <lineage>
        <taxon>Bacteria</taxon>
        <taxon>Pseudomonadati</taxon>
        <taxon>Bacteroidota</taxon>
        <taxon>Sphingobacteriia</taxon>
        <taxon>Sphingobacteriales</taxon>
        <taxon>Sphingobacteriaceae</taxon>
        <taxon>Mucilaginibacter</taxon>
    </lineage>
</organism>